<sequence>IPRPPNAFMLYRSDFLKRRTIPPEVEKRQQNLSRIAGQCWNMLPDDEKAVWHDKAAAVQAAHYAKYPFYKFKPSRK</sequence>
<dbReference type="HOGENOM" id="CLU_082854_6_2_1"/>
<dbReference type="GO" id="GO:0000981">
    <property type="term" value="F:DNA-binding transcription factor activity, RNA polymerase II-specific"/>
    <property type="evidence" value="ECO:0007669"/>
    <property type="project" value="TreeGrafter"/>
</dbReference>
<dbReference type="PANTHER" id="PTHR45789:SF2">
    <property type="entry name" value="FI18025P1"/>
    <property type="match status" value="1"/>
</dbReference>
<accession>A0A0D0DUI8</accession>
<gene>
    <name evidence="5" type="ORF">PAXRUDRAFT_95391</name>
</gene>
<dbReference type="InParanoid" id="A0A0D0DUI8"/>
<dbReference type="InterPro" id="IPR051356">
    <property type="entry name" value="SOX/SOX-like_TF"/>
</dbReference>
<keyword evidence="2 3" id="KW-0539">Nucleus</keyword>
<keyword evidence="1 3" id="KW-0238">DNA-binding</keyword>
<evidence type="ECO:0000313" key="6">
    <source>
        <dbReference type="Proteomes" id="UP000054538"/>
    </source>
</evidence>
<organism evidence="5 6">
    <name type="scientific">Paxillus rubicundulus Ve08.2h10</name>
    <dbReference type="NCBI Taxonomy" id="930991"/>
    <lineage>
        <taxon>Eukaryota</taxon>
        <taxon>Fungi</taxon>
        <taxon>Dikarya</taxon>
        <taxon>Basidiomycota</taxon>
        <taxon>Agaricomycotina</taxon>
        <taxon>Agaricomycetes</taxon>
        <taxon>Agaricomycetidae</taxon>
        <taxon>Boletales</taxon>
        <taxon>Paxilineae</taxon>
        <taxon>Paxillaceae</taxon>
        <taxon>Paxillus</taxon>
    </lineage>
</organism>
<feature type="domain" description="HMG box" evidence="4">
    <location>
        <begin position="1"/>
        <end position="70"/>
    </location>
</feature>
<dbReference type="Proteomes" id="UP000054538">
    <property type="component" value="Unassembled WGS sequence"/>
</dbReference>
<dbReference type="OrthoDB" id="6247875at2759"/>
<feature type="DNA-binding region" description="HMG box" evidence="3">
    <location>
        <begin position="1"/>
        <end position="70"/>
    </location>
</feature>
<proteinExistence type="predicted"/>
<dbReference type="SMART" id="SM00398">
    <property type="entry name" value="HMG"/>
    <property type="match status" value="1"/>
</dbReference>
<protein>
    <recommendedName>
        <fullName evidence="4">HMG box domain-containing protein</fullName>
    </recommendedName>
</protein>
<dbReference type="Pfam" id="PF00505">
    <property type="entry name" value="HMG_box"/>
    <property type="match status" value="1"/>
</dbReference>
<keyword evidence="6" id="KW-1185">Reference proteome</keyword>
<reference evidence="6" key="2">
    <citation type="submission" date="2015-01" db="EMBL/GenBank/DDBJ databases">
        <title>Evolutionary Origins and Diversification of the Mycorrhizal Mutualists.</title>
        <authorList>
            <consortium name="DOE Joint Genome Institute"/>
            <consortium name="Mycorrhizal Genomics Consortium"/>
            <person name="Kohler A."/>
            <person name="Kuo A."/>
            <person name="Nagy L.G."/>
            <person name="Floudas D."/>
            <person name="Copeland A."/>
            <person name="Barry K.W."/>
            <person name="Cichocki N."/>
            <person name="Veneault-Fourrey C."/>
            <person name="LaButti K."/>
            <person name="Lindquist E.A."/>
            <person name="Lipzen A."/>
            <person name="Lundell T."/>
            <person name="Morin E."/>
            <person name="Murat C."/>
            <person name="Riley R."/>
            <person name="Ohm R."/>
            <person name="Sun H."/>
            <person name="Tunlid A."/>
            <person name="Henrissat B."/>
            <person name="Grigoriev I.V."/>
            <person name="Hibbett D.S."/>
            <person name="Martin F."/>
        </authorList>
    </citation>
    <scope>NUCLEOTIDE SEQUENCE [LARGE SCALE GENOMIC DNA]</scope>
    <source>
        <strain evidence="6">Ve08.2h10</strain>
    </source>
</reference>
<reference evidence="5 6" key="1">
    <citation type="submission" date="2014-04" db="EMBL/GenBank/DDBJ databases">
        <authorList>
            <consortium name="DOE Joint Genome Institute"/>
            <person name="Kuo A."/>
            <person name="Kohler A."/>
            <person name="Jargeat P."/>
            <person name="Nagy L.G."/>
            <person name="Floudas D."/>
            <person name="Copeland A."/>
            <person name="Barry K.W."/>
            <person name="Cichocki N."/>
            <person name="Veneault-Fourrey C."/>
            <person name="LaButti K."/>
            <person name="Lindquist E.A."/>
            <person name="Lipzen A."/>
            <person name="Lundell T."/>
            <person name="Morin E."/>
            <person name="Murat C."/>
            <person name="Sun H."/>
            <person name="Tunlid A."/>
            <person name="Henrissat B."/>
            <person name="Grigoriev I.V."/>
            <person name="Hibbett D.S."/>
            <person name="Martin F."/>
            <person name="Nordberg H.P."/>
            <person name="Cantor M.N."/>
            <person name="Hua S.X."/>
        </authorList>
    </citation>
    <scope>NUCLEOTIDE SEQUENCE [LARGE SCALE GENOMIC DNA]</scope>
    <source>
        <strain evidence="5 6">Ve08.2h10</strain>
    </source>
</reference>
<dbReference type="Gene3D" id="1.10.30.10">
    <property type="entry name" value="High mobility group box domain"/>
    <property type="match status" value="1"/>
</dbReference>
<dbReference type="InterPro" id="IPR009071">
    <property type="entry name" value="HMG_box_dom"/>
</dbReference>
<dbReference type="SUPFAM" id="SSF47095">
    <property type="entry name" value="HMG-box"/>
    <property type="match status" value="1"/>
</dbReference>
<name>A0A0D0DUI8_9AGAM</name>
<evidence type="ECO:0000256" key="2">
    <source>
        <dbReference type="ARBA" id="ARBA00023242"/>
    </source>
</evidence>
<dbReference type="GO" id="GO:0000978">
    <property type="term" value="F:RNA polymerase II cis-regulatory region sequence-specific DNA binding"/>
    <property type="evidence" value="ECO:0007669"/>
    <property type="project" value="TreeGrafter"/>
</dbReference>
<feature type="non-terminal residue" evidence="5">
    <location>
        <position position="1"/>
    </location>
</feature>
<dbReference type="PROSITE" id="PS50118">
    <property type="entry name" value="HMG_BOX_2"/>
    <property type="match status" value="1"/>
</dbReference>
<evidence type="ECO:0000256" key="1">
    <source>
        <dbReference type="ARBA" id="ARBA00023125"/>
    </source>
</evidence>
<dbReference type="AlphaFoldDB" id="A0A0D0DUI8"/>
<dbReference type="GO" id="GO:0005634">
    <property type="term" value="C:nucleus"/>
    <property type="evidence" value="ECO:0007669"/>
    <property type="project" value="UniProtKB-UniRule"/>
</dbReference>
<dbReference type="STRING" id="930991.A0A0D0DUI8"/>
<feature type="non-terminal residue" evidence="5">
    <location>
        <position position="76"/>
    </location>
</feature>
<dbReference type="EMBL" id="KN824911">
    <property type="protein sequence ID" value="KIK97983.1"/>
    <property type="molecule type" value="Genomic_DNA"/>
</dbReference>
<evidence type="ECO:0000259" key="4">
    <source>
        <dbReference type="PROSITE" id="PS50118"/>
    </source>
</evidence>
<dbReference type="InterPro" id="IPR036910">
    <property type="entry name" value="HMG_box_dom_sf"/>
</dbReference>
<evidence type="ECO:0000313" key="5">
    <source>
        <dbReference type="EMBL" id="KIK97983.1"/>
    </source>
</evidence>
<evidence type="ECO:0000256" key="3">
    <source>
        <dbReference type="PROSITE-ProRule" id="PRU00267"/>
    </source>
</evidence>
<dbReference type="PANTHER" id="PTHR45789">
    <property type="entry name" value="FI18025P1"/>
    <property type="match status" value="1"/>
</dbReference>